<evidence type="ECO:0000256" key="6">
    <source>
        <dbReference type="SAM" id="Phobius"/>
    </source>
</evidence>
<comment type="caution">
    <text evidence="8">The sequence shown here is derived from an EMBL/GenBank/DDBJ whole genome shotgun (WGS) entry which is preliminary data.</text>
</comment>
<protein>
    <recommendedName>
        <fullName evidence="7">Sugar phosphate transporter domain-containing protein</fullName>
    </recommendedName>
</protein>
<dbReference type="STRING" id="27349.A0A0L6VRB9"/>
<sequence>MSSSLSMRQTMSADRQHLPSSLASIPAISPAAGNPNTLSADEKHLPHTVFDVDDNDDDNQPSNSLLKHTTPSKPLRTIHPALIIRSLPKISIWITLSSSVIIYNKYILSDLHFGYPISLTTWHLTFATIGTRILAKTSHLLDGLSQITMTWHRWFRSILPIGALFSASLIFSNMAYLTLSVSFIQMLKAFTSVAVLAISIVMGLEKANKRTMLIVLLISLGVAIASPLDWSPFKNSYMG</sequence>
<reference evidence="8 9" key="1">
    <citation type="submission" date="2015-08" db="EMBL/GenBank/DDBJ databases">
        <title>Next Generation Sequencing and Analysis of the Genome of Puccinia sorghi L Schw, the Causal Agent of Maize Common Rust.</title>
        <authorList>
            <person name="Rochi L."/>
            <person name="Burguener G."/>
            <person name="Darino M."/>
            <person name="Turjanski A."/>
            <person name="Kreff E."/>
            <person name="Dieguez M.J."/>
            <person name="Sacco F."/>
        </authorList>
    </citation>
    <scope>NUCLEOTIDE SEQUENCE [LARGE SCALE GENOMIC DNA]</scope>
    <source>
        <strain evidence="8 9">RO10H11247</strain>
    </source>
</reference>
<feature type="compositionally biased region" description="Polar residues" evidence="5">
    <location>
        <begin position="60"/>
        <end position="71"/>
    </location>
</feature>
<proteinExistence type="predicted"/>
<keyword evidence="2 6" id="KW-0812">Transmembrane</keyword>
<dbReference type="Pfam" id="PF03151">
    <property type="entry name" value="TPT"/>
    <property type="match status" value="1"/>
</dbReference>
<feature type="transmembrane region" description="Helical" evidence="6">
    <location>
        <begin position="154"/>
        <end position="177"/>
    </location>
</feature>
<accession>A0A0L6VRB9</accession>
<feature type="transmembrane region" description="Helical" evidence="6">
    <location>
        <begin position="113"/>
        <end position="134"/>
    </location>
</feature>
<feature type="transmembrane region" description="Helical" evidence="6">
    <location>
        <begin position="90"/>
        <end position="107"/>
    </location>
</feature>
<evidence type="ECO:0000313" key="8">
    <source>
        <dbReference type="EMBL" id="KNZ62735.1"/>
    </source>
</evidence>
<evidence type="ECO:0000256" key="1">
    <source>
        <dbReference type="ARBA" id="ARBA00004141"/>
    </source>
</evidence>
<dbReference type="PANTHER" id="PTHR11132">
    <property type="entry name" value="SOLUTE CARRIER FAMILY 35"/>
    <property type="match status" value="1"/>
</dbReference>
<dbReference type="EMBL" id="LAVV01002543">
    <property type="protein sequence ID" value="KNZ62735.1"/>
    <property type="molecule type" value="Genomic_DNA"/>
</dbReference>
<evidence type="ECO:0000259" key="7">
    <source>
        <dbReference type="Pfam" id="PF03151"/>
    </source>
</evidence>
<keyword evidence="3 6" id="KW-1133">Transmembrane helix</keyword>
<feature type="domain" description="Sugar phosphate transporter" evidence="7">
    <location>
        <begin position="91"/>
        <end position="226"/>
    </location>
</feature>
<feature type="transmembrane region" description="Helical" evidence="6">
    <location>
        <begin position="211"/>
        <end position="228"/>
    </location>
</feature>
<evidence type="ECO:0000256" key="2">
    <source>
        <dbReference type="ARBA" id="ARBA00022692"/>
    </source>
</evidence>
<organism evidence="8 9">
    <name type="scientific">Puccinia sorghi</name>
    <dbReference type="NCBI Taxonomy" id="27349"/>
    <lineage>
        <taxon>Eukaryota</taxon>
        <taxon>Fungi</taxon>
        <taxon>Dikarya</taxon>
        <taxon>Basidiomycota</taxon>
        <taxon>Pucciniomycotina</taxon>
        <taxon>Pucciniomycetes</taxon>
        <taxon>Pucciniales</taxon>
        <taxon>Pucciniaceae</taxon>
        <taxon>Puccinia</taxon>
    </lineage>
</organism>
<dbReference type="OrthoDB" id="6418713at2759"/>
<dbReference type="VEuPathDB" id="FungiDB:VP01_1228g5"/>
<keyword evidence="9" id="KW-1185">Reference proteome</keyword>
<name>A0A0L6VRB9_9BASI</name>
<dbReference type="Proteomes" id="UP000037035">
    <property type="component" value="Unassembled WGS sequence"/>
</dbReference>
<dbReference type="GO" id="GO:0016020">
    <property type="term" value="C:membrane"/>
    <property type="evidence" value="ECO:0007669"/>
    <property type="project" value="UniProtKB-SubCell"/>
</dbReference>
<dbReference type="InterPro" id="IPR050186">
    <property type="entry name" value="TPT_transporter"/>
</dbReference>
<feature type="region of interest" description="Disordered" evidence="5">
    <location>
        <begin position="49"/>
        <end position="71"/>
    </location>
</feature>
<dbReference type="AlphaFoldDB" id="A0A0L6VRB9"/>
<keyword evidence="4 6" id="KW-0472">Membrane</keyword>
<evidence type="ECO:0000313" key="9">
    <source>
        <dbReference type="Proteomes" id="UP000037035"/>
    </source>
</evidence>
<comment type="subcellular location">
    <subcellularLocation>
        <location evidence="1">Membrane</location>
        <topology evidence="1">Multi-pass membrane protein</topology>
    </subcellularLocation>
</comment>
<gene>
    <name evidence="8" type="ORF">VP01_1228g5</name>
</gene>
<feature type="transmembrane region" description="Helical" evidence="6">
    <location>
        <begin position="183"/>
        <end position="204"/>
    </location>
</feature>
<evidence type="ECO:0000256" key="4">
    <source>
        <dbReference type="ARBA" id="ARBA00023136"/>
    </source>
</evidence>
<dbReference type="InterPro" id="IPR004853">
    <property type="entry name" value="Sugar_P_trans_dom"/>
</dbReference>
<evidence type="ECO:0000256" key="3">
    <source>
        <dbReference type="ARBA" id="ARBA00022989"/>
    </source>
</evidence>
<evidence type="ECO:0000256" key="5">
    <source>
        <dbReference type="SAM" id="MobiDB-lite"/>
    </source>
</evidence>